<dbReference type="Proteomes" id="UP001162162">
    <property type="component" value="Unassembled WGS sequence"/>
</dbReference>
<evidence type="ECO:0000313" key="1">
    <source>
        <dbReference type="EMBL" id="KAJ8936366.1"/>
    </source>
</evidence>
<protein>
    <submittedName>
        <fullName evidence="1">Uncharacterized protein</fullName>
    </submittedName>
</protein>
<sequence length="77" mass="9286">MGYRDMQKSKTQDQVCVLFNELDSNRSTINQPTIVKYVFKPKELRPYKLQLVHELDEDDFDRRAEFCESERQVLRIC</sequence>
<name>A0AAV8XD09_9CUCU</name>
<keyword evidence="2" id="KW-1185">Reference proteome</keyword>
<organism evidence="1 2">
    <name type="scientific">Aromia moschata</name>
    <dbReference type="NCBI Taxonomy" id="1265417"/>
    <lineage>
        <taxon>Eukaryota</taxon>
        <taxon>Metazoa</taxon>
        <taxon>Ecdysozoa</taxon>
        <taxon>Arthropoda</taxon>
        <taxon>Hexapoda</taxon>
        <taxon>Insecta</taxon>
        <taxon>Pterygota</taxon>
        <taxon>Neoptera</taxon>
        <taxon>Endopterygota</taxon>
        <taxon>Coleoptera</taxon>
        <taxon>Polyphaga</taxon>
        <taxon>Cucujiformia</taxon>
        <taxon>Chrysomeloidea</taxon>
        <taxon>Cerambycidae</taxon>
        <taxon>Cerambycinae</taxon>
        <taxon>Callichromatini</taxon>
        <taxon>Aromia</taxon>
    </lineage>
</organism>
<gene>
    <name evidence="1" type="ORF">NQ318_008730</name>
</gene>
<comment type="caution">
    <text evidence="1">The sequence shown here is derived from an EMBL/GenBank/DDBJ whole genome shotgun (WGS) entry which is preliminary data.</text>
</comment>
<proteinExistence type="predicted"/>
<dbReference type="AlphaFoldDB" id="A0AAV8XD09"/>
<accession>A0AAV8XD09</accession>
<reference evidence="1" key="1">
    <citation type="journal article" date="2023" name="Insect Mol. Biol.">
        <title>Genome sequencing provides insights into the evolution of gene families encoding plant cell wall-degrading enzymes in longhorned beetles.</title>
        <authorList>
            <person name="Shin N.R."/>
            <person name="Okamura Y."/>
            <person name="Kirsch R."/>
            <person name="Pauchet Y."/>
        </authorList>
    </citation>
    <scope>NUCLEOTIDE SEQUENCE</scope>
    <source>
        <strain evidence="1">AMC_N1</strain>
    </source>
</reference>
<evidence type="ECO:0000313" key="2">
    <source>
        <dbReference type="Proteomes" id="UP001162162"/>
    </source>
</evidence>
<dbReference type="EMBL" id="JAPWTK010000749">
    <property type="protein sequence ID" value="KAJ8936366.1"/>
    <property type="molecule type" value="Genomic_DNA"/>
</dbReference>